<dbReference type="PROSITE" id="PS51379">
    <property type="entry name" value="4FE4S_FER_2"/>
    <property type="match status" value="8"/>
</dbReference>
<keyword evidence="1" id="KW-0813">Transport</keyword>
<dbReference type="SUPFAM" id="SSF54862">
    <property type="entry name" value="4Fe-4S ferredoxins"/>
    <property type="match status" value="2"/>
</dbReference>
<dbReference type="Gene3D" id="3.30.70.20">
    <property type="match status" value="6"/>
</dbReference>
<keyword evidence="5" id="KW-0249">Electron transport</keyword>
<dbReference type="PANTHER" id="PTHR43687:SF6">
    <property type="entry name" value="L-ASPARTATE SEMIALDEHYDE SULFURTRANSFERASE IRON-SULFUR SUBUNIT"/>
    <property type="match status" value="1"/>
</dbReference>
<feature type="domain" description="4Fe-4S ferredoxin-type" evidence="8">
    <location>
        <begin position="233"/>
        <end position="262"/>
    </location>
</feature>
<evidence type="ECO:0000256" key="5">
    <source>
        <dbReference type="ARBA" id="ARBA00022982"/>
    </source>
</evidence>
<dbReference type="CDD" id="cd10549">
    <property type="entry name" value="MtMvhB_like"/>
    <property type="match status" value="1"/>
</dbReference>
<evidence type="ECO:0000256" key="4">
    <source>
        <dbReference type="ARBA" id="ARBA00022737"/>
    </source>
</evidence>
<evidence type="ECO:0000256" key="7">
    <source>
        <dbReference type="ARBA" id="ARBA00023014"/>
    </source>
</evidence>
<dbReference type="PROSITE" id="PS00198">
    <property type="entry name" value="4FE4S_FER_1"/>
    <property type="match status" value="6"/>
</dbReference>
<evidence type="ECO:0000256" key="1">
    <source>
        <dbReference type="ARBA" id="ARBA00022448"/>
    </source>
</evidence>
<evidence type="ECO:0000256" key="3">
    <source>
        <dbReference type="ARBA" id="ARBA00022723"/>
    </source>
</evidence>
<dbReference type="GO" id="GO:0051539">
    <property type="term" value="F:4 iron, 4 sulfur cluster binding"/>
    <property type="evidence" value="ECO:0007669"/>
    <property type="project" value="UniProtKB-KW"/>
</dbReference>
<dbReference type="GO" id="GO:0046872">
    <property type="term" value="F:metal ion binding"/>
    <property type="evidence" value="ECO:0007669"/>
    <property type="project" value="UniProtKB-KW"/>
</dbReference>
<feature type="domain" description="4Fe-4S ferredoxin-type" evidence="8">
    <location>
        <begin position="19"/>
        <end position="49"/>
    </location>
</feature>
<keyword evidence="2" id="KW-0004">4Fe-4S</keyword>
<keyword evidence="6" id="KW-0408">Iron</keyword>
<dbReference type="PANTHER" id="PTHR43687">
    <property type="entry name" value="ADENYLYLSULFATE REDUCTASE, BETA SUBUNIT"/>
    <property type="match status" value="1"/>
</dbReference>
<dbReference type="InterPro" id="IPR050572">
    <property type="entry name" value="Fe-S_Ferredoxin"/>
</dbReference>
<dbReference type="Pfam" id="PF00037">
    <property type="entry name" value="Fer4"/>
    <property type="match status" value="1"/>
</dbReference>
<dbReference type="Pfam" id="PF12838">
    <property type="entry name" value="Fer4_7"/>
    <property type="match status" value="3"/>
</dbReference>
<keyword evidence="4" id="KW-0677">Repeat</keyword>
<dbReference type="STRING" id="190192.MK0461"/>
<sequence length="379" mass="43081">MVVDLHFSFEDRLRNVTINIVEVERPDECAGCGLCAEVCPTGAIEVDERVRLDEDRCVACSFCVQACPRDVFRFYEVSFTELKPKRRPVRVPKADIEVRFIGVDLRTCDRCENRPCIEVCPTGVMREIIEEHRIDLDACHGCLECVKVCPYGSVTVELEVPQLKRRSNPRLNRELCVECNRCHEVCPTGAADNVPDGDPDPERCLGCYNCVAYCPTEALKRPDHRPRPKCTDEVFYIQPDMCIGCRICYDVCPVDAIRIEEITRMPVIMPDLCVRCGLCADACPTSAVDRVPTEEAEREVLRSRISDAFLGILTREMLEAAEEFGSTTRTERDVEEKLSELLERKMSEEMIRRVIEFEVKNVIEELMAEVVSGRDSRGP</sequence>
<dbReference type="Proteomes" id="UP000001826">
    <property type="component" value="Chromosome"/>
</dbReference>
<dbReference type="InterPro" id="IPR017896">
    <property type="entry name" value="4Fe4S_Fe-S-bd"/>
</dbReference>
<feature type="domain" description="4Fe-4S ferredoxin-type" evidence="8">
    <location>
        <begin position="200"/>
        <end position="224"/>
    </location>
</feature>
<accession>Q8TY45</accession>
<organism evidence="9 10">
    <name type="scientific">Methanopyrus kandleri (strain AV19 / DSM 6324 / JCM 9639 / NBRC 100938)</name>
    <dbReference type="NCBI Taxonomy" id="190192"/>
    <lineage>
        <taxon>Archaea</taxon>
        <taxon>Methanobacteriati</taxon>
        <taxon>Methanobacteriota</taxon>
        <taxon>Methanomada group</taxon>
        <taxon>Methanopyri</taxon>
        <taxon>Methanopyrales</taxon>
        <taxon>Methanopyraceae</taxon>
        <taxon>Methanopyrus</taxon>
    </lineage>
</organism>
<name>Q8TY45_METKA</name>
<dbReference type="EnsemblBacteria" id="AAM01676">
    <property type="protein sequence ID" value="AAM01676"/>
    <property type="gene ID" value="MK0461"/>
</dbReference>
<proteinExistence type="predicted"/>
<evidence type="ECO:0000259" key="8">
    <source>
        <dbReference type="PROSITE" id="PS51379"/>
    </source>
</evidence>
<dbReference type="InterPro" id="IPR017900">
    <property type="entry name" value="4Fe4S_Fe_S_CS"/>
</dbReference>
<feature type="domain" description="4Fe-4S ferredoxin-type" evidence="8">
    <location>
        <begin position="99"/>
        <end position="126"/>
    </location>
</feature>
<dbReference type="EMBL" id="AE009439">
    <property type="protein sequence ID" value="AAM01676.1"/>
    <property type="molecule type" value="Genomic_DNA"/>
</dbReference>
<feature type="domain" description="4Fe-4S ferredoxin-type" evidence="8">
    <location>
        <begin position="130"/>
        <end position="159"/>
    </location>
</feature>
<evidence type="ECO:0000256" key="6">
    <source>
        <dbReference type="ARBA" id="ARBA00023004"/>
    </source>
</evidence>
<keyword evidence="3" id="KW-0479">Metal-binding</keyword>
<dbReference type="InParanoid" id="Q8TY45"/>
<reference evidence="9 10" key="1">
    <citation type="journal article" date="2002" name="Proc. Natl. Acad. Sci. U.S.A.">
        <title>The complete genome of hyperthermophile Methanopyrus kandleri AV19 and monophyly of archaeal methanogens.</title>
        <authorList>
            <person name="Slesarev A.I."/>
            <person name="Mezhevaya K.V."/>
            <person name="Makarova K.S."/>
            <person name="Polushin N.N."/>
            <person name="Shcherbinina O.V."/>
            <person name="Shakhova V.V."/>
            <person name="Belova G.I."/>
            <person name="Aravind L."/>
            <person name="Natale D.A."/>
            <person name="Rogozin I.B."/>
            <person name="Tatusov R.L."/>
            <person name="Wolf Y.I."/>
            <person name="Stetter K.O."/>
            <person name="Malykh A.G."/>
            <person name="Koonin E.V."/>
            <person name="Kozyavkin S.A."/>
        </authorList>
    </citation>
    <scope>NUCLEOTIDE SEQUENCE [LARGE SCALE GENOMIC DNA]</scope>
    <source>
        <strain evidence="10">AV19 / DSM 6324 / JCM 9639 / NBRC 100938</strain>
    </source>
</reference>
<gene>
    <name evidence="9" type="primary">ehbK</name>
    <name evidence="9" type="ordered locus">MK0461</name>
</gene>
<keyword evidence="10" id="KW-1185">Reference proteome</keyword>
<dbReference type="HOGENOM" id="CLU_061721_0_0_2"/>
<evidence type="ECO:0000313" key="9">
    <source>
        <dbReference type="EMBL" id="AAM01676.1"/>
    </source>
</evidence>
<dbReference type="KEGG" id="mka:MK0461"/>
<feature type="domain" description="4Fe-4S ferredoxin-type" evidence="8">
    <location>
        <begin position="264"/>
        <end position="293"/>
    </location>
</feature>
<dbReference type="AlphaFoldDB" id="Q8TY45"/>
<protein>
    <submittedName>
        <fullName evidence="9">Ferredoxin</fullName>
    </submittedName>
</protein>
<evidence type="ECO:0000256" key="2">
    <source>
        <dbReference type="ARBA" id="ARBA00022485"/>
    </source>
</evidence>
<evidence type="ECO:0000313" key="10">
    <source>
        <dbReference type="Proteomes" id="UP000001826"/>
    </source>
</evidence>
<dbReference type="PaxDb" id="190192-MK0461"/>
<feature type="domain" description="4Fe-4S ferredoxin-type" evidence="8">
    <location>
        <begin position="167"/>
        <end position="196"/>
    </location>
</feature>
<dbReference type="GO" id="GO:0016491">
    <property type="term" value="F:oxidoreductase activity"/>
    <property type="evidence" value="ECO:0007669"/>
    <property type="project" value="UniProtKB-ARBA"/>
</dbReference>
<feature type="domain" description="4Fe-4S ferredoxin-type" evidence="8">
    <location>
        <begin position="50"/>
        <end position="77"/>
    </location>
</feature>
<keyword evidence="7" id="KW-0411">Iron-sulfur</keyword>